<dbReference type="EC" id="3.1.3.48" evidence="2"/>
<keyword evidence="6" id="KW-1185">Reference proteome</keyword>
<dbReference type="Gene3D" id="3.20.20.140">
    <property type="entry name" value="Metal-dependent hydrolases"/>
    <property type="match status" value="1"/>
</dbReference>
<dbReference type="Pfam" id="PF19567">
    <property type="entry name" value="CpsB_CapC"/>
    <property type="match status" value="1"/>
</dbReference>
<dbReference type="InterPro" id="IPR016667">
    <property type="entry name" value="Caps_polysacc_synth_CpsB/CapC"/>
</dbReference>
<dbReference type="GO" id="GO:0004725">
    <property type="term" value="F:protein tyrosine phosphatase activity"/>
    <property type="evidence" value="ECO:0007669"/>
    <property type="project" value="UniProtKB-EC"/>
</dbReference>
<evidence type="ECO:0000313" key="5">
    <source>
        <dbReference type="EMBL" id="RYC69905.1"/>
    </source>
</evidence>
<evidence type="ECO:0000256" key="3">
    <source>
        <dbReference type="ARBA" id="ARBA00022801"/>
    </source>
</evidence>
<dbReference type="EMBL" id="SBLB01000003">
    <property type="protein sequence ID" value="RYC69905.1"/>
    <property type="molecule type" value="Genomic_DNA"/>
</dbReference>
<dbReference type="InterPro" id="IPR016195">
    <property type="entry name" value="Pol/histidinol_Pase-like"/>
</dbReference>
<evidence type="ECO:0000256" key="1">
    <source>
        <dbReference type="ARBA" id="ARBA00005750"/>
    </source>
</evidence>
<organism evidence="5 6">
    <name type="scientific">Spirosoma sordidisoli</name>
    <dbReference type="NCBI Taxonomy" id="2502893"/>
    <lineage>
        <taxon>Bacteria</taxon>
        <taxon>Pseudomonadati</taxon>
        <taxon>Bacteroidota</taxon>
        <taxon>Cytophagia</taxon>
        <taxon>Cytophagales</taxon>
        <taxon>Cytophagaceae</taxon>
        <taxon>Spirosoma</taxon>
    </lineage>
</organism>
<gene>
    <name evidence="5" type="ORF">EQG79_13980</name>
</gene>
<protein>
    <recommendedName>
        <fullName evidence="2">protein-tyrosine-phosphatase</fullName>
        <ecNumber evidence="2">3.1.3.48</ecNumber>
    </recommendedName>
</protein>
<name>A0A4Q2UQG5_9BACT</name>
<dbReference type="Proteomes" id="UP000290407">
    <property type="component" value="Unassembled WGS sequence"/>
</dbReference>
<evidence type="ECO:0000313" key="6">
    <source>
        <dbReference type="Proteomes" id="UP000290407"/>
    </source>
</evidence>
<dbReference type="PANTHER" id="PTHR39181">
    <property type="entry name" value="TYROSINE-PROTEIN PHOSPHATASE YWQE"/>
    <property type="match status" value="1"/>
</dbReference>
<dbReference type="PANTHER" id="PTHR39181:SF1">
    <property type="entry name" value="TYROSINE-PROTEIN PHOSPHATASE YWQE"/>
    <property type="match status" value="1"/>
</dbReference>
<dbReference type="GO" id="GO:0030145">
    <property type="term" value="F:manganese ion binding"/>
    <property type="evidence" value="ECO:0007669"/>
    <property type="project" value="InterPro"/>
</dbReference>
<evidence type="ECO:0000256" key="2">
    <source>
        <dbReference type="ARBA" id="ARBA00013064"/>
    </source>
</evidence>
<accession>A0A4Q2UQG5</accession>
<proteinExistence type="inferred from homology"/>
<reference evidence="5 6" key="1">
    <citation type="submission" date="2019-01" db="EMBL/GenBank/DDBJ databases">
        <title>Spirosoma flava sp. nov., a propanil-degrading bacterium isolated from herbicide-contaminated soil.</title>
        <authorList>
            <person name="Zhang L."/>
            <person name="Jiang J.-D."/>
        </authorList>
    </citation>
    <scope>NUCLEOTIDE SEQUENCE [LARGE SCALE GENOMIC DNA]</scope>
    <source>
        <strain evidence="5 6">TY50</strain>
    </source>
</reference>
<comment type="caution">
    <text evidence="5">The sequence shown here is derived from an EMBL/GenBank/DDBJ whole genome shotgun (WGS) entry which is preliminary data.</text>
</comment>
<evidence type="ECO:0000256" key="4">
    <source>
        <dbReference type="ARBA" id="ARBA00051722"/>
    </source>
</evidence>
<dbReference type="AlphaFoldDB" id="A0A4Q2UQG5"/>
<dbReference type="SUPFAM" id="SSF89550">
    <property type="entry name" value="PHP domain-like"/>
    <property type="match status" value="1"/>
</dbReference>
<sequence length="256" mass="28959">MFPGWQGDVPAETTCFWQTDIHSHLVPGVDDGVSTPEQALDCLQQLAAGGIRHVITTPHVSQDWFPNTRDTLLTGLTSLRQLVADHQLPLTIDMAAEYLVDDLFLDLLHADQLLSFGPERYVLFETGWASAPHFLNEILFHLLAQGYQPVLAHPERYTYYHDQLKTLDELRSKGCLFQLNWGSLTGRYGRRVKTQAQRMLRQKWVDFIGSDAHRPSDLAILPTLIASADYEQLRQQPLRNQSLLGLSSIPPTESLC</sequence>
<comment type="similarity">
    <text evidence="1">Belongs to the metallo-dependent hydrolases superfamily. CpsB/CapC family.</text>
</comment>
<comment type="catalytic activity">
    <reaction evidence="4">
        <text>O-phospho-L-tyrosyl-[protein] + H2O = L-tyrosyl-[protein] + phosphate</text>
        <dbReference type="Rhea" id="RHEA:10684"/>
        <dbReference type="Rhea" id="RHEA-COMP:10136"/>
        <dbReference type="Rhea" id="RHEA-COMP:20101"/>
        <dbReference type="ChEBI" id="CHEBI:15377"/>
        <dbReference type="ChEBI" id="CHEBI:43474"/>
        <dbReference type="ChEBI" id="CHEBI:46858"/>
        <dbReference type="ChEBI" id="CHEBI:61978"/>
        <dbReference type="EC" id="3.1.3.48"/>
    </reaction>
</comment>
<keyword evidence="3" id="KW-0378">Hydrolase</keyword>